<dbReference type="VEuPathDB" id="PlasmoDB:PCOAH_00026520"/>
<evidence type="ECO:0000313" key="2">
    <source>
        <dbReference type="EMBL" id="ANQ08144.1"/>
    </source>
</evidence>
<dbReference type="GO" id="GO:0005737">
    <property type="term" value="C:cytoplasm"/>
    <property type="evidence" value="ECO:0007669"/>
    <property type="project" value="TreeGrafter"/>
</dbReference>
<dbReference type="KEGG" id="pcot:PCOAH_00026520"/>
<dbReference type="InterPro" id="IPR015915">
    <property type="entry name" value="Kelch-typ_b-propeller"/>
</dbReference>
<reference evidence="3" key="1">
    <citation type="submission" date="2016-06" db="EMBL/GenBank/DDBJ databases">
        <title>First high quality genome sequence of Plasmodium coatneyi using continuous long reads from single molecule, real-time sequencing.</title>
        <authorList>
            <person name="Chien J.-T."/>
            <person name="Pakala S.B."/>
            <person name="Geraldo J.A."/>
            <person name="Lapp S.A."/>
            <person name="Barnwell J.W."/>
            <person name="Kissinger J.C."/>
            <person name="Galinski M.R."/>
            <person name="Humphrey J.C."/>
        </authorList>
    </citation>
    <scope>NUCLEOTIDE SEQUENCE [LARGE SCALE GENOMIC DNA]</scope>
    <source>
        <strain evidence="3">Hackeri</strain>
    </source>
</reference>
<evidence type="ECO:0000313" key="3">
    <source>
        <dbReference type="Proteomes" id="UP000092716"/>
    </source>
</evidence>
<feature type="region of interest" description="Disordered" evidence="1">
    <location>
        <begin position="660"/>
        <end position="736"/>
    </location>
</feature>
<feature type="compositionally biased region" description="Polar residues" evidence="1">
    <location>
        <begin position="687"/>
        <end position="705"/>
    </location>
</feature>
<evidence type="ECO:0008006" key="4">
    <source>
        <dbReference type="Google" id="ProtNLM"/>
    </source>
</evidence>
<dbReference type="GeneID" id="30909380"/>
<keyword evidence="3" id="KW-1185">Reference proteome</keyword>
<feature type="region of interest" description="Disordered" evidence="1">
    <location>
        <begin position="2197"/>
        <end position="2228"/>
    </location>
</feature>
<dbReference type="Gene3D" id="2.120.10.80">
    <property type="entry name" value="Kelch-type beta propeller"/>
    <property type="match status" value="1"/>
</dbReference>
<feature type="compositionally biased region" description="Basic and acidic residues" evidence="1">
    <location>
        <begin position="1931"/>
        <end position="1957"/>
    </location>
</feature>
<feature type="compositionally biased region" description="Low complexity" evidence="1">
    <location>
        <begin position="1106"/>
        <end position="1129"/>
    </location>
</feature>
<dbReference type="PANTHER" id="PTHR46461">
    <property type="entry name" value="KELCH DOMAIN-CONTAINING PROTEIN 3"/>
    <property type="match status" value="1"/>
</dbReference>
<dbReference type="Pfam" id="PF24681">
    <property type="entry name" value="Kelch_KLHDC2_KLHL20_DRC7"/>
    <property type="match status" value="1"/>
</dbReference>
<dbReference type="PANTHER" id="PTHR46461:SF1">
    <property type="entry name" value="KELCH DOMAIN-CONTAINING PROTEIN 3"/>
    <property type="match status" value="1"/>
</dbReference>
<feature type="region of interest" description="Disordered" evidence="1">
    <location>
        <begin position="1430"/>
        <end position="1479"/>
    </location>
</feature>
<dbReference type="RefSeq" id="XP_019914839.1">
    <property type="nucleotide sequence ID" value="XM_020059457.1"/>
</dbReference>
<feature type="region of interest" description="Disordered" evidence="1">
    <location>
        <begin position="1917"/>
        <end position="2007"/>
    </location>
</feature>
<feature type="region of interest" description="Disordered" evidence="1">
    <location>
        <begin position="1069"/>
        <end position="1137"/>
    </location>
</feature>
<feature type="region of interest" description="Disordered" evidence="1">
    <location>
        <begin position="143"/>
        <end position="163"/>
    </location>
</feature>
<dbReference type="SUPFAM" id="SSF117281">
    <property type="entry name" value="Kelch motif"/>
    <property type="match status" value="1"/>
</dbReference>
<sequence>MSSNGISNGCIKNGQSNCSVNVLHSKCSPSSGKHDEGGNCNFEDGRRTHGVDNLRNNITPGGSLNGEIIAQKGEYNSSNHKNELVHSQKLQENNFINMKQENAKQNGKLNWGYPFKWNKKQNDPCAEKSGGVFSKMANEYNSNESKMKNGNGNVSPGNTDRFNSTDEEICLNGSGEMDKKKKKKLSISNLLNSNAQNWSDVVNGIECRSLLPNGVEGSHPDEAKKSQGVEKIFSFIDNKHSGKITPTGSGEIDVSIGRSHKKELPQGGRQANRQETAIPFFTSSIRKTEWKSDKYTDHLNGHSSLVSHTQNDGQHPFYMGNGKNCALKKRHENILLSDREEVIYVNNPNGGDLWGERKRGEEFQDEAGKIAGSCERSSTGDDEDEVVINTPNVDSGKINFFRPNGWNGLMSKRARGKNSSPTNCPDAYTNGNLTHSERGYSLSNHKTHQSFTNHVKTHVHDKATIYDMKEEQTFGDSNGRKESNLTGKESLPIYVNPFNAPKHVTKDAPELGRNHVEQNGFLPRNNDVEKTTKKDMTRKDNTAECLSSVHTKWGTSEGTFIANEEDVIVKLEESKKDGMKKDPHDCITNLSYTQSGSRKNGCILNHSFAKEKFDCISLLNGTKRDDSVPAIEGMDMLDDESQTHILGGINWLRCPHEGKEDPLRASKNGSRFNHMNGTSHGGDDNSMFHSTSEGASETNGKSTLKSFPPPSYQRGPPLHAKKEQYQNGEVSKEKTPAEDKAIFNYHAEWMNRLEKGKEKLSNGELYNMGSLYKEDALTNRNGYLEHSQHSNYPLFHPPEKMYPSAVTPNVGREGKLPHLGKEENSHTHTDRRWPKEVMKNGDITGKKKKQIFGYTQMVNPLQMEQTNKQSYAHHGVSSITDPLSCSRVAPKWQCRKTIRTNSMCNQMGAEEMTDKENKKPPQNNSPFLPNGNGPHLQSTVDAKEEYTYGNISKWEEANLNQIDNLSKWISETNNLKGGLNFGNVYSMHGSEQNLKMGEEILNGKMDNQLANGVHPNGHTNNFVLGSYSYRIPHRSEFSDHTPFSGVLLGVTPSICRRGTDQVRTGSLFTVGDDYLSSGPNGSGSDDVRKMCWSSYNQDGRNSHTVNSNESPNLLGGNNPPNGAPSIGSNDQGRDIHSGENVNYLYSSGEKGDSIPKSEIKGGLSLYDDLADVRENVSKDTGVNLDGDTVIHGYADRHKYDYLHGEKDLLGGMLERQDDATFDPNNDYRWKLCHVRYPEHINFKKAFFFTFQNEIYIYGARKNNFIIPDLLFRMRDDEVESVQTRGTAPKLYVKVYFAVEEGDIRSRIGEPRKSFYIWGANEKRELDLYTLYRLDLCRLEWQEIRITYNRNLNLCREDFSLILVKDCLYMYGGVVYNDGEWTCCDELWVCDTGKRKWEMITVKGGIHQEDTTQEKGNLFFSLPSTNMVKHFTNTDKSSSKGSLLEQRKRNESDKSRNAQGEVSPSKSTAKPYEEKQPSRRAGHLCVVHKNRMYIHGGTNLTEEKSDFYFFDFSKNKWFEVVPSGDIVPSGRYGHSGVVIKSKLYIYGGFTKKLNGNSINNDIFEYDFVKNTWRQIFTIGDLIYLKSCLNGKEEQDYLKFVRLLVMRRYYKSATISGFSEVGGTDKALSAVPPGDWIEKGREERLPNGKTKNAAKSALLQEDPHTKLHANFLHIEGTTHTTEAIIPQNIFRNKCLYFNGSLYLLGGCGLDNHFERREENNFFLHYDSVFKMKIGQSYARCIAHYLSHLDTFLWDLIGKEEMALQEWVQREDNAKEDTTTACLHTTQNDFDHLWTQLNGGKEIFMTSGDARPKDAQFAIEKIDHMLRKISTGFPSGGDMREDTSTEAKALPSAVTNCSDKSSETVTLGDSFSLCQGEKMFQLLTWLINLYHSDVCADEMVTDSVRGKCGLSNLLLERGPAVGQESDVSTFNTRGEVESRPGEKKQEEPRPGDDPKEDTHRVKPTPTADGTKEEDLNGVCLRGSNLPSDQFEKRDSSRCSAPVQEASKVDSLEECPCGELPIARRDEHYNNHHNKDGEKEGRRKVKPSNDYLEVHKEDVGSVPPEGNHNPNDQHVCDKDDLRFGGGKRDNHLEEQKELITLGEGEFSKLLGGNTYLIPDYPNSNHIYLNMEKSIIYNYLQQFNDLTDDSYSIKMKIRRNEIYKLIYTYTKSVEIQNRVCFKMLERLEGQARQLLAEREHLTDGGNDENSFDAAKGEQSKKNHHPPFSEDNFESLQNEHGHLKKKMKYFCDMANIYSIKINKLILYNKILEQKYEYVMNCLLKLKSVLFREVVAGDTSKHLSDHFAEHLGEQYANHLGKFFAEDTFFVHEQNANLSTCDYGERAFFSPFERRRNWTPNSDPTK</sequence>
<feature type="region of interest" description="Disordered" evidence="1">
    <location>
        <begin position="2022"/>
        <end position="2042"/>
    </location>
</feature>
<organism evidence="2 3">
    <name type="scientific">Plasmodium coatneyi</name>
    <dbReference type="NCBI Taxonomy" id="208452"/>
    <lineage>
        <taxon>Eukaryota</taxon>
        <taxon>Sar</taxon>
        <taxon>Alveolata</taxon>
        <taxon>Apicomplexa</taxon>
        <taxon>Aconoidasida</taxon>
        <taxon>Haemosporida</taxon>
        <taxon>Plasmodiidae</taxon>
        <taxon>Plasmodium</taxon>
    </lineage>
</organism>
<proteinExistence type="predicted"/>
<name>A0A1B1DZE3_9APIC</name>
<dbReference type="EMBL" id="CP016247">
    <property type="protein sequence ID" value="ANQ08144.1"/>
    <property type="molecule type" value="Genomic_DNA"/>
</dbReference>
<feature type="compositionally biased region" description="Polar residues" evidence="1">
    <location>
        <begin position="1456"/>
        <end position="1467"/>
    </location>
</feature>
<protein>
    <recommendedName>
        <fullName evidence="4">Kelch domain-containing protein</fullName>
    </recommendedName>
</protein>
<feature type="compositionally biased region" description="Basic and acidic residues" evidence="1">
    <location>
        <begin position="1444"/>
        <end position="1455"/>
    </location>
</feature>
<gene>
    <name evidence="2" type="ORF">PCOAH_00026520</name>
</gene>
<dbReference type="Proteomes" id="UP000092716">
    <property type="component" value="Chromosome 9"/>
</dbReference>
<accession>A0A1B1DZE3</accession>
<feature type="compositionally biased region" description="Polar residues" evidence="1">
    <location>
        <begin position="143"/>
        <end position="162"/>
    </location>
</feature>
<feature type="compositionally biased region" description="Polar residues" evidence="1">
    <location>
        <begin position="667"/>
        <end position="678"/>
    </location>
</feature>
<evidence type="ECO:0000256" key="1">
    <source>
        <dbReference type="SAM" id="MobiDB-lite"/>
    </source>
</evidence>
<feature type="compositionally biased region" description="Polar residues" evidence="1">
    <location>
        <begin position="1093"/>
        <end position="1105"/>
    </location>
</feature>
<dbReference type="InterPro" id="IPR052637">
    <property type="entry name" value="KLHDC3-like"/>
</dbReference>
<feature type="compositionally biased region" description="Basic and acidic residues" evidence="1">
    <location>
        <begin position="2022"/>
        <end position="2037"/>
    </location>
</feature>
<dbReference type="OrthoDB" id="10251809at2759"/>
<feature type="region of interest" description="Disordered" evidence="1">
    <location>
        <begin position="2054"/>
        <end position="2078"/>
    </location>
</feature>
<feature type="region of interest" description="Disordered" evidence="1">
    <location>
        <begin position="909"/>
        <end position="938"/>
    </location>
</feature>
<dbReference type="GO" id="GO:0003682">
    <property type="term" value="F:chromatin binding"/>
    <property type="evidence" value="ECO:0007669"/>
    <property type="project" value="InterPro"/>
</dbReference>
<feature type="compositionally biased region" description="Basic and acidic residues" evidence="1">
    <location>
        <begin position="720"/>
        <end position="736"/>
    </location>
</feature>